<sequence length="82" mass="9130">MNAENGKLYAIDADQNLLFSIFSILFWILPVKIYEVDYGEGGPSRSANSRIPGVAGISYALGTCLFYLIKKFDVFDFVVNLV</sequence>
<dbReference type="EMBL" id="AYYZ01000029">
    <property type="protein sequence ID" value="KRM51935.1"/>
    <property type="molecule type" value="Genomic_DNA"/>
</dbReference>
<dbReference type="PATRIC" id="fig|1423820.4.peg.1154"/>
<dbReference type="AlphaFoldDB" id="A0A0R1ZC34"/>
<feature type="transmembrane region" description="Helical" evidence="1">
    <location>
        <begin position="17"/>
        <end position="35"/>
    </location>
</feature>
<evidence type="ECO:0000256" key="1">
    <source>
        <dbReference type="SAM" id="Phobius"/>
    </source>
</evidence>
<organism evidence="2 3">
    <name type="scientific">Ligilactobacillus araffinosus DSM 20653</name>
    <dbReference type="NCBI Taxonomy" id="1423820"/>
    <lineage>
        <taxon>Bacteria</taxon>
        <taxon>Bacillati</taxon>
        <taxon>Bacillota</taxon>
        <taxon>Bacilli</taxon>
        <taxon>Lactobacillales</taxon>
        <taxon>Lactobacillaceae</taxon>
        <taxon>Ligilactobacillus</taxon>
    </lineage>
</organism>
<gene>
    <name evidence="2" type="ORF">FC64_GL001129</name>
</gene>
<evidence type="ECO:0000313" key="3">
    <source>
        <dbReference type="Proteomes" id="UP000051291"/>
    </source>
</evidence>
<keyword evidence="3" id="KW-1185">Reference proteome</keyword>
<feature type="transmembrane region" description="Helical" evidence="1">
    <location>
        <begin position="47"/>
        <end position="69"/>
    </location>
</feature>
<protein>
    <submittedName>
        <fullName evidence="2">Uncharacterized protein</fullName>
    </submittedName>
</protein>
<dbReference type="Proteomes" id="UP000051291">
    <property type="component" value="Unassembled WGS sequence"/>
</dbReference>
<dbReference type="STRING" id="1423820.FC64_GL001129"/>
<reference evidence="2 3" key="1">
    <citation type="journal article" date="2015" name="Genome Announc.">
        <title>Expanding the biotechnology potential of lactobacilli through comparative genomics of 213 strains and associated genera.</title>
        <authorList>
            <person name="Sun Z."/>
            <person name="Harris H.M."/>
            <person name="McCann A."/>
            <person name="Guo C."/>
            <person name="Argimon S."/>
            <person name="Zhang W."/>
            <person name="Yang X."/>
            <person name="Jeffery I.B."/>
            <person name="Cooney J.C."/>
            <person name="Kagawa T.F."/>
            <person name="Liu W."/>
            <person name="Song Y."/>
            <person name="Salvetti E."/>
            <person name="Wrobel A."/>
            <person name="Rasinkangas P."/>
            <person name="Parkhill J."/>
            <person name="Rea M.C."/>
            <person name="O'Sullivan O."/>
            <person name="Ritari J."/>
            <person name="Douillard F.P."/>
            <person name="Paul Ross R."/>
            <person name="Yang R."/>
            <person name="Briner A.E."/>
            <person name="Felis G.E."/>
            <person name="de Vos W.M."/>
            <person name="Barrangou R."/>
            <person name="Klaenhammer T.R."/>
            <person name="Caufield P.W."/>
            <person name="Cui Y."/>
            <person name="Zhang H."/>
            <person name="O'Toole P.W."/>
        </authorList>
    </citation>
    <scope>NUCLEOTIDE SEQUENCE [LARGE SCALE GENOMIC DNA]</scope>
    <source>
        <strain evidence="2 3">DSM 20653</strain>
    </source>
</reference>
<evidence type="ECO:0000313" key="2">
    <source>
        <dbReference type="EMBL" id="KRM51935.1"/>
    </source>
</evidence>
<name>A0A0R1ZC34_9LACO</name>
<keyword evidence="1" id="KW-1133">Transmembrane helix</keyword>
<keyword evidence="1" id="KW-0812">Transmembrane</keyword>
<keyword evidence="1" id="KW-0472">Membrane</keyword>
<proteinExistence type="predicted"/>
<comment type="caution">
    <text evidence="2">The sequence shown here is derived from an EMBL/GenBank/DDBJ whole genome shotgun (WGS) entry which is preliminary data.</text>
</comment>
<accession>A0A0R1ZC34</accession>